<evidence type="ECO:0000259" key="2">
    <source>
        <dbReference type="Pfam" id="PF24035"/>
    </source>
</evidence>
<comment type="caution">
    <text evidence="3">The sequence shown here is derived from an EMBL/GenBank/DDBJ whole genome shotgun (WGS) entry which is preliminary data.</text>
</comment>
<sequence>MVGQIMSDLQEPISTETALRLLLKQQRRQILRRVAETSDGTTVDQLKKHLGGEGPMNSDANGSVENRGIELHHVHLPMLQEANVIDYDADQSIVCRGQEFQNILSLLEVIDGHREDTSTELS</sequence>
<feature type="domain" description="DUF7344" evidence="2">
    <location>
        <begin position="20"/>
        <end position="94"/>
    </location>
</feature>
<evidence type="ECO:0000256" key="1">
    <source>
        <dbReference type="SAM" id="MobiDB-lite"/>
    </source>
</evidence>
<dbReference type="AlphaFoldDB" id="A0AAW4PVT6"/>
<dbReference type="InterPro" id="IPR055768">
    <property type="entry name" value="DUF7344"/>
</dbReference>
<organism evidence="3 4">
    <name type="scientific">Haloarcula rubra</name>
    <dbReference type="NCBI Taxonomy" id="2487747"/>
    <lineage>
        <taxon>Archaea</taxon>
        <taxon>Methanobacteriati</taxon>
        <taxon>Methanobacteriota</taxon>
        <taxon>Stenosarchaea group</taxon>
        <taxon>Halobacteria</taxon>
        <taxon>Halobacteriales</taxon>
        <taxon>Haloarculaceae</taxon>
        <taxon>Haloarcula</taxon>
    </lineage>
</organism>
<evidence type="ECO:0000313" key="3">
    <source>
        <dbReference type="EMBL" id="MBX0325158.1"/>
    </source>
</evidence>
<dbReference type="Proteomes" id="UP001430377">
    <property type="component" value="Unassembled WGS sequence"/>
</dbReference>
<proteinExistence type="predicted"/>
<protein>
    <recommendedName>
        <fullName evidence="2">DUF7344 domain-containing protein</fullName>
    </recommendedName>
</protein>
<reference evidence="3 4" key="1">
    <citation type="submission" date="2021-06" db="EMBL/GenBank/DDBJ databases">
        <title>Halomicroarcula sp. a new haloarchaeum isolated from saline soil.</title>
        <authorList>
            <person name="Duran-Viseras A."/>
            <person name="Sanchez-Porro C."/>
            <person name="Ventosa A."/>
        </authorList>
    </citation>
    <scope>NUCLEOTIDE SEQUENCE [LARGE SCALE GENOMIC DNA]</scope>
    <source>
        <strain evidence="3 4">F13</strain>
    </source>
</reference>
<keyword evidence="4" id="KW-1185">Reference proteome</keyword>
<feature type="region of interest" description="Disordered" evidence="1">
    <location>
        <begin position="41"/>
        <end position="64"/>
    </location>
</feature>
<name>A0AAW4PVT6_9EURY</name>
<gene>
    <name evidence="3" type="ORF">EGH21_19200</name>
</gene>
<dbReference type="EMBL" id="RKLR01000010">
    <property type="protein sequence ID" value="MBX0325158.1"/>
    <property type="molecule type" value="Genomic_DNA"/>
</dbReference>
<accession>A0AAW4PVT6</accession>
<evidence type="ECO:0000313" key="4">
    <source>
        <dbReference type="Proteomes" id="UP001430377"/>
    </source>
</evidence>
<dbReference type="Pfam" id="PF24035">
    <property type="entry name" value="DUF7344"/>
    <property type="match status" value="1"/>
</dbReference>